<protein>
    <submittedName>
        <fullName evidence="1">Uncharacterized protein</fullName>
    </submittedName>
</protein>
<dbReference type="EMBL" id="QRQE01000091">
    <property type="protein sequence ID" value="RHM67974.1"/>
    <property type="molecule type" value="Genomic_DNA"/>
</dbReference>
<accession>A0A415S0J7</accession>
<dbReference type="RefSeq" id="WP_118445485.1">
    <property type="nucleotide sequence ID" value="NZ_JBCPGC010000107.1"/>
</dbReference>
<sequence length="356" mass="41920">MKALKLYLKEKLLCKNEKYLFCYYKGSLILRSNKNKKFIQKLKIYSKIKAIELVERLFRYEPRVAISLNTNEFLFSLHGHIYNYSVLSNSITIEHHFAKGMNNPLNFCVAYDNNGNILDILYGEYIWNTDKGEVAIYRRKNSTWIEIFTFPPNTVTHIHNIVFDKYNHRYLIMTGDTDEESAIWTADMDFTTVEPIVKGKQKYRACILYPTKDAIYYATDTPLEQNWFYKIDENNEKGVIVKKIHPLPGPCIFGKALDGKFYMATSVEGDPTQNIWKYRMSNKLGNGVKDRYVHLLEYSLNQQVKEILKIRKDIWPMWLFQFGNIQFPNVVNDKNIYICPQSTVYKSGTYILEEVK</sequence>
<dbReference type="AlphaFoldDB" id="A0A415S0J7"/>
<evidence type="ECO:0000313" key="1">
    <source>
        <dbReference type="EMBL" id="RHM67974.1"/>
    </source>
</evidence>
<proteinExistence type="predicted"/>
<dbReference type="Proteomes" id="UP000285610">
    <property type="component" value="Unassembled WGS sequence"/>
</dbReference>
<dbReference type="SUPFAM" id="SSF63825">
    <property type="entry name" value="YWTD domain"/>
    <property type="match status" value="1"/>
</dbReference>
<organism evidence="1 2">
    <name type="scientific">Mediterraneibacter gnavus</name>
    <name type="common">Ruminococcus gnavus</name>
    <dbReference type="NCBI Taxonomy" id="33038"/>
    <lineage>
        <taxon>Bacteria</taxon>
        <taxon>Bacillati</taxon>
        <taxon>Bacillota</taxon>
        <taxon>Clostridia</taxon>
        <taxon>Lachnospirales</taxon>
        <taxon>Lachnospiraceae</taxon>
        <taxon>Mediterraneibacter</taxon>
    </lineage>
</organism>
<comment type="caution">
    <text evidence="1">The sequence shown here is derived from an EMBL/GenBank/DDBJ whole genome shotgun (WGS) entry which is preliminary data.</text>
</comment>
<gene>
    <name evidence="1" type="ORF">DWZ50_19320</name>
</gene>
<reference evidence="1 2" key="1">
    <citation type="submission" date="2018-08" db="EMBL/GenBank/DDBJ databases">
        <title>A genome reference for cultivated species of the human gut microbiota.</title>
        <authorList>
            <person name="Zou Y."/>
            <person name="Xue W."/>
            <person name="Luo G."/>
        </authorList>
    </citation>
    <scope>NUCLEOTIDE SEQUENCE [LARGE SCALE GENOMIC DNA]</scope>
    <source>
        <strain evidence="1 2">AF33-12</strain>
    </source>
</reference>
<name>A0A415S0J7_MEDGN</name>
<evidence type="ECO:0000313" key="2">
    <source>
        <dbReference type="Proteomes" id="UP000285610"/>
    </source>
</evidence>